<dbReference type="EMBL" id="CAJPWZ010001519">
    <property type="protein sequence ID" value="CAG2217261.1"/>
    <property type="molecule type" value="Genomic_DNA"/>
</dbReference>
<gene>
    <name evidence="1" type="ORF">MEDL_30955</name>
</gene>
<evidence type="ECO:0000313" key="2">
    <source>
        <dbReference type="Proteomes" id="UP000683360"/>
    </source>
</evidence>
<accession>A0A8S3SCN0</accession>
<dbReference type="Proteomes" id="UP000683360">
    <property type="component" value="Unassembled WGS sequence"/>
</dbReference>
<organism evidence="1 2">
    <name type="scientific">Mytilus edulis</name>
    <name type="common">Blue mussel</name>
    <dbReference type="NCBI Taxonomy" id="6550"/>
    <lineage>
        <taxon>Eukaryota</taxon>
        <taxon>Metazoa</taxon>
        <taxon>Spiralia</taxon>
        <taxon>Lophotrochozoa</taxon>
        <taxon>Mollusca</taxon>
        <taxon>Bivalvia</taxon>
        <taxon>Autobranchia</taxon>
        <taxon>Pteriomorphia</taxon>
        <taxon>Mytilida</taxon>
        <taxon>Mytiloidea</taxon>
        <taxon>Mytilidae</taxon>
        <taxon>Mytilinae</taxon>
        <taxon>Mytilus</taxon>
    </lineage>
</organism>
<dbReference type="InterPro" id="IPR052090">
    <property type="entry name" value="Cytolytic_pore-forming_toxin"/>
</dbReference>
<evidence type="ECO:0000313" key="1">
    <source>
        <dbReference type="EMBL" id="CAG2217261.1"/>
    </source>
</evidence>
<proteinExistence type="predicted"/>
<comment type="caution">
    <text evidence="1">The sequence shown here is derived from an EMBL/GenBank/DDBJ whole genome shotgun (WGS) entry which is preliminary data.</text>
</comment>
<dbReference type="PANTHER" id="PTHR31594">
    <property type="entry name" value="AIG1-TYPE G DOMAIN-CONTAINING PROTEIN"/>
    <property type="match status" value="1"/>
</dbReference>
<protein>
    <submittedName>
        <fullName evidence="1">Uncharacterized protein</fullName>
    </submittedName>
</protein>
<sequence>MVKYLPKASAASNTDDRKLLNDVKFTYHGDIPLDCEPTSFEEAINIYKTLPSKIGYKGRNCVPMTVWLYSLDKLAGKTLTLNRPRLDLTVVNQIQERFESIEVLRMKCNDLEVRPTCEYDESYRQKIVEMKTIVDKSERDLKSRLSITVTAVTPIDVIKRDVGDILKEFEKVPN</sequence>
<name>A0A8S3SCN0_MYTED</name>
<dbReference type="AlphaFoldDB" id="A0A8S3SCN0"/>
<dbReference type="OrthoDB" id="8954335at2759"/>
<reference evidence="1" key="1">
    <citation type="submission" date="2021-03" db="EMBL/GenBank/DDBJ databases">
        <authorList>
            <person name="Bekaert M."/>
        </authorList>
    </citation>
    <scope>NUCLEOTIDE SEQUENCE</scope>
</reference>
<keyword evidence="2" id="KW-1185">Reference proteome</keyword>
<dbReference type="PANTHER" id="PTHR31594:SF14">
    <property type="entry name" value="FIBRONECTIN TYPE-III DOMAIN-CONTAINING PROTEIN"/>
    <property type="match status" value="1"/>
</dbReference>